<feature type="transmembrane region" description="Helical" evidence="4">
    <location>
        <begin position="283"/>
        <end position="300"/>
    </location>
</feature>
<evidence type="ECO:0000313" key="7">
    <source>
        <dbReference type="Proteomes" id="UP000218615"/>
    </source>
</evidence>
<evidence type="ECO:0000259" key="5">
    <source>
        <dbReference type="SMART" id="SM00722"/>
    </source>
</evidence>
<dbReference type="InterPro" id="IPR007742">
    <property type="entry name" value="NosD_dom"/>
</dbReference>
<dbReference type="Gene3D" id="2.160.20.10">
    <property type="entry name" value="Single-stranded right-handed beta-helix, Pectin lyase-like"/>
    <property type="match status" value="1"/>
</dbReference>
<dbReference type="InterPro" id="IPR011050">
    <property type="entry name" value="Pectin_lyase_fold/virulence"/>
</dbReference>
<dbReference type="RefSeq" id="WP_179293711.1">
    <property type="nucleotide sequence ID" value="NZ_FZMP01000006.1"/>
</dbReference>
<evidence type="ECO:0000256" key="3">
    <source>
        <dbReference type="ARBA" id="ARBA00022786"/>
    </source>
</evidence>
<comment type="pathway">
    <text evidence="1">Protein modification; protein ubiquitination.</text>
</comment>
<evidence type="ECO:0000256" key="1">
    <source>
        <dbReference type="ARBA" id="ARBA00004906"/>
    </source>
</evidence>
<proteinExistence type="predicted"/>
<dbReference type="InterPro" id="IPR012334">
    <property type="entry name" value="Pectin_lyas_fold"/>
</dbReference>
<reference evidence="7" key="1">
    <citation type="submission" date="2017-06" db="EMBL/GenBank/DDBJ databases">
        <authorList>
            <person name="Cremers G."/>
        </authorList>
    </citation>
    <scope>NUCLEOTIDE SEQUENCE [LARGE SCALE GENOMIC DNA]</scope>
</reference>
<keyword evidence="7" id="KW-1185">Reference proteome</keyword>
<keyword evidence="2" id="KW-0677">Repeat</keyword>
<organism evidence="6 7">
    <name type="scientific">Candidatus Methanoperedens nitratireducens</name>
    <dbReference type="NCBI Taxonomy" id="1392998"/>
    <lineage>
        <taxon>Archaea</taxon>
        <taxon>Methanobacteriati</taxon>
        <taxon>Methanobacteriota</taxon>
        <taxon>Stenosarchaea group</taxon>
        <taxon>Methanomicrobia</taxon>
        <taxon>Methanosarcinales</taxon>
        <taxon>ANME-2 cluster</taxon>
        <taxon>Candidatus Methanoperedentaceae</taxon>
        <taxon>Candidatus Methanoperedens</taxon>
    </lineage>
</organism>
<keyword evidence="4" id="KW-0472">Membrane</keyword>
<evidence type="ECO:0000256" key="4">
    <source>
        <dbReference type="SAM" id="Phobius"/>
    </source>
</evidence>
<dbReference type="InterPro" id="IPR006626">
    <property type="entry name" value="PbH1"/>
</dbReference>
<dbReference type="InterPro" id="IPR051550">
    <property type="entry name" value="SCF-Subunits/Alg-Epimerases"/>
</dbReference>
<keyword evidence="3" id="KW-0833">Ubl conjugation pathway</keyword>
<keyword evidence="4" id="KW-1133">Transmembrane helix</keyword>
<evidence type="ECO:0000313" key="6">
    <source>
        <dbReference type="EMBL" id="SNQ58988.1"/>
    </source>
</evidence>
<sequence>MNKILIGALGAFIVLLNIGFAGAATLNVGAGQAYTTIQSAIDAANTGDIISVGEGTYTENLIIKKDGISVIGKNKEKTIIDAKKTGSAIRIETNNVIISGFTIQNNGGSGTYDAGVSLYNADNNMIANSIIMNNNVGISLYTSSNNNVVSGNYIKSSGRYGIFIYTSSDNKIYNNNIESNQIGIYADSTSTNHIYSNNFIDNKDQAYDNSGKNSWYEEKSGNYWSSSKGSGAFVILGGTGANDSYPLSGKVSIKDVSIPTLSSSAEQKSQVVKAEGATEKSSPGFAVSLAVVTIIVISALKNRKRM</sequence>
<dbReference type="PANTHER" id="PTHR22990:SF15">
    <property type="entry name" value="F-BOX ONLY PROTEIN 10"/>
    <property type="match status" value="1"/>
</dbReference>
<accession>A0A284VI99</accession>
<dbReference type="Proteomes" id="UP000218615">
    <property type="component" value="Unassembled WGS sequence"/>
</dbReference>
<dbReference type="InterPro" id="IPR022441">
    <property type="entry name" value="Para_beta_helix_rpt-2"/>
</dbReference>
<dbReference type="NCBIfam" id="TIGR03804">
    <property type="entry name" value="para_beta_helix"/>
    <property type="match status" value="3"/>
</dbReference>
<dbReference type="SMART" id="SM00722">
    <property type="entry name" value="CASH"/>
    <property type="match status" value="1"/>
</dbReference>
<dbReference type="InterPro" id="IPR006633">
    <property type="entry name" value="Carb-bd_sugar_hydrolysis-dom"/>
</dbReference>
<name>A0A284VI99_9EURY</name>
<dbReference type="PANTHER" id="PTHR22990">
    <property type="entry name" value="F-BOX ONLY PROTEIN"/>
    <property type="match status" value="1"/>
</dbReference>
<dbReference type="OrthoDB" id="36243at2157"/>
<gene>
    <name evidence="6" type="ORF">MNV_1030008</name>
</gene>
<dbReference type="Pfam" id="PF05048">
    <property type="entry name" value="NosD"/>
    <property type="match status" value="1"/>
</dbReference>
<evidence type="ECO:0000256" key="2">
    <source>
        <dbReference type="ARBA" id="ARBA00022737"/>
    </source>
</evidence>
<dbReference type="SUPFAM" id="SSF51126">
    <property type="entry name" value="Pectin lyase-like"/>
    <property type="match status" value="1"/>
</dbReference>
<protein>
    <recommendedName>
        <fullName evidence="5">Carbohydrate-binding/sugar hydrolysis domain-containing protein</fullName>
    </recommendedName>
</protein>
<feature type="domain" description="Carbohydrate-binding/sugar hydrolysis" evidence="5">
    <location>
        <begin position="52"/>
        <end position="187"/>
    </location>
</feature>
<dbReference type="AlphaFoldDB" id="A0A284VI99"/>
<dbReference type="EMBL" id="FZMP01000006">
    <property type="protein sequence ID" value="SNQ58988.1"/>
    <property type="molecule type" value="Genomic_DNA"/>
</dbReference>
<keyword evidence="4" id="KW-0812">Transmembrane</keyword>
<dbReference type="SMART" id="SM00710">
    <property type="entry name" value="PbH1"/>
    <property type="match status" value="5"/>
</dbReference>